<gene>
    <name evidence="16" type="ORF">SNE35_26685</name>
</gene>
<dbReference type="SUPFAM" id="SSF56935">
    <property type="entry name" value="Porins"/>
    <property type="match status" value="1"/>
</dbReference>
<evidence type="ECO:0000256" key="3">
    <source>
        <dbReference type="ARBA" id="ARBA00022452"/>
    </source>
</evidence>
<organism evidence="16 17">
    <name type="scientific">Roseateles agri</name>
    <dbReference type="NCBI Taxonomy" id="3098619"/>
    <lineage>
        <taxon>Bacteria</taxon>
        <taxon>Pseudomonadati</taxon>
        <taxon>Pseudomonadota</taxon>
        <taxon>Betaproteobacteria</taxon>
        <taxon>Burkholderiales</taxon>
        <taxon>Sphaerotilaceae</taxon>
        <taxon>Roseateles</taxon>
    </lineage>
</organism>
<comment type="similarity">
    <text evidence="11 12">Belongs to the TonB-dependent receptor family.</text>
</comment>
<dbReference type="RefSeq" id="WP_320426078.1">
    <property type="nucleotide sequence ID" value="NZ_JAXCLA010000009.1"/>
</dbReference>
<comment type="caution">
    <text evidence="16">The sequence shown here is derived from an EMBL/GenBank/DDBJ whole genome shotgun (WGS) entry which is preliminary data.</text>
</comment>
<dbReference type="PROSITE" id="PS52016">
    <property type="entry name" value="TONB_DEPENDENT_REC_3"/>
    <property type="match status" value="1"/>
</dbReference>
<evidence type="ECO:0000256" key="5">
    <source>
        <dbReference type="ARBA" id="ARBA00022692"/>
    </source>
</evidence>
<keyword evidence="6" id="KW-0408">Iron</keyword>
<evidence type="ECO:0000313" key="17">
    <source>
        <dbReference type="Proteomes" id="UP001285263"/>
    </source>
</evidence>
<dbReference type="Pfam" id="PF00593">
    <property type="entry name" value="TonB_dep_Rec_b-barrel"/>
    <property type="match status" value="1"/>
</dbReference>
<feature type="domain" description="TonB-dependent receptor-like beta-barrel" evidence="14">
    <location>
        <begin position="269"/>
        <end position="722"/>
    </location>
</feature>
<proteinExistence type="inferred from homology"/>
<keyword evidence="4" id="KW-0410">Iron transport</keyword>
<evidence type="ECO:0000256" key="12">
    <source>
        <dbReference type="RuleBase" id="RU003357"/>
    </source>
</evidence>
<keyword evidence="17" id="KW-1185">Reference proteome</keyword>
<dbReference type="InterPro" id="IPR039426">
    <property type="entry name" value="TonB-dep_rcpt-like"/>
</dbReference>
<evidence type="ECO:0000313" key="16">
    <source>
        <dbReference type="EMBL" id="MDY0748115.1"/>
    </source>
</evidence>
<evidence type="ECO:0000256" key="7">
    <source>
        <dbReference type="ARBA" id="ARBA00023065"/>
    </source>
</evidence>
<keyword evidence="5 11" id="KW-0812">Transmembrane</keyword>
<dbReference type="InterPro" id="IPR012910">
    <property type="entry name" value="Plug_dom"/>
</dbReference>
<comment type="subcellular location">
    <subcellularLocation>
        <location evidence="1 11">Cell outer membrane</location>
        <topology evidence="1 11">Multi-pass membrane protein</topology>
    </subcellularLocation>
</comment>
<reference evidence="16 17" key="1">
    <citation type="submission" date="2023-11" db="EMBL/GenBank/DDBJ databases">
        <title>Paucibacter sp. nov., isolated from fresh soil in Korea.</title>
        <authorList>
            <person name="Le N.T.T."/>
        </authorList>
    </citation>
    <scope>NUCLEOTIDE SEQUENCE [LARGE SCALE GENOMIC DNA]</scope>
    <source>
        <strain evidence="16 17">R3-3</strain>
    </source>
</reference>
<evidence type="ECO:0000256" key="2">
    <source>
        <dbReference type="ARBA" id="ARBA00022448"/>
    </source>
</evidence>
<dbReference type="Pfam" id="PF07715">
    <property type="entry name" value="Plug"/>
    <property type="match status" value="1"/>
</dbReference>
<evidence type="ECO:0000256" key="10">
    <source>
        <dbReference type="ARBA" id="ARBA00023237"/>
    </source>
</evidence>
<keyword evidence="13" id="KW-0732">Signal</keyword>
<evidence type="ECO:0000256" key="9">
    <source>
        <dbReference type="ARBA" id="ARBA00023136"/>
    </source>
</evidence>
<evidence type="ECO:0000256" key="6">
    <source>
        <dbReference type="ARBA" id="ARBA00023004"/>
    </source>
</evidence>
<sequence length="759" mass="81629">MNKRIQATPMAGAASALAAMLGHGAAFAQAPSPGDGLAIETIDKVVVTATRREGGLQDVAAAVTAITAKDLAREQITDIKALSARAPSLLITDTPVGKNNMIIGMRGITPTSISSNNDPTVGIYVNGVYYARSAGANAALVDMQQIEVIRGPQGTLFGRNTIGGALNMSTQRPTDRLEGSLQLGLGDYQQRTAQAIVNVPLAGETLAARVVVDHAEHGGYGRTTTLNQELGDEKRDYVRATLRLRPTDQWDIDLYLDQFKNRANSQIWTLTYFDPAIAKTAPLTGLAPYLTSGGFDSTAGFNPKNTADVYNQVLTASYTADAFTLKSISAYRKIDVISGYDLDATPVFVNQIQRYGVTGNQVSQELQAYGDALDGRLDWITGLYYFKESLTDSSLVTSPSGSNTLARLNQFEVDQTSTSFFGQLTWSFTKNLRATAGARAVHDQRSINYYLPRYTAETGASLTGNAGCALAAPGLDQGGCHYAPPELKFHYVPWTLGLDYKPDGRNLIYGKVSNGYRSGGFQPGGAVTAGGYLPFDKEQVIAYEAGAKWVGLDNRLRLNVAAYLSKYTDIQQLAPNIPPGSTVTISSVINAGKATVKGLELDSQLRLNGFELSAGLGLMNPKFTSGPYEGQPFVTAAKVTYNLGLDVPVVLALGRLNLHADYNWRSKVSFFVPVNTNTTPFSPLTAGQISSNEQAGYGLLNALASLDITGTRLRVSLWGRNLTNQYYKARSNSFYLQGYNTVTPGDPRTLGVALDYKFL</sequence>
<keyword evidence="7" id="KW-0406">Ion transport</keyword>
<feature type="chain" id="PRO_5046905365" evidence="13">
    <location>
        <begin position="29"/>
        <end position="759"/>
    </location>
</feature>
<evidence type="ECO:0000259" key="15">
    <source>
        <dbReference type="Pfam" id="PF07715"/>
    </source>
</evidence>
<keyword evidence="8 12" id="KW-0798">TonB box</keyword>
<dbReference type="Proteomes" id="UP001285263">
    <property type="component" value="Unassembled WGS sequence"/>
</dbReference>
<name>A0ABU5DP71_9BURK</name>
<keyword evidence="10 11" id="KW-0998">Cell outer membrane</keyword>
<feature type="domain" description="TonB-dependent receptor plug" evidence="15">
    <location>
        <begin position="56"/>
        <end position="165"/>
    </location>
</feature>
<feature type="signal peptide" evidence="13">
    <location>
        <begin position="1"/>
        <end position="28"/>
    </location>
</feature>
<evidence type="ECO:0000256" key="8">
    <source>
        <dbReference type="ARBA" id="ARBA00023077"/>
    </source>
</evidence>
<evidence type="ECO:0000256" key="13">
    <source>
        <dbReference type="SAM" id="SignalP"/>
    </source>
</evidence>
<dbReference type="InterPro" id="IPR036942">
    <property type="entry name" value="Beta-barrel_TonB_sf"/>
</dbReference>
<dbReference type="InterPro" id="IPR000531">
    <property type="entry name" value="Beta-barrel_TonB"/>
</dbReference>
<dbReference type="EMBL" id="JAXCLA010000009">
    <property type="protein sequence ID" value="MDY0748115.1"/>
    <property type="molecule type" value="Genomic_DNA"/>
</dbReference>
<protein>
    <submittedName>
        <fullName evidence="16">TonB-dependent receptor</fullName>
    </submittedName>
</protein>
<keyword evidence="2 11" id="KW-0813">Transport</keyword>
<dbReference type="Gene3D" id="2.40.170.20">
    <property type="entry name" value="TonB-dependent receptor, beta-barrel domain"/>
    <property type="match status" value="1"/>
</dbReference>
<dbReference type="PANTHER" id="PTHR32552:SF81">
    <property type="entry name" value="TONB-DEPENDENT OUTER MEMBRANE RECEPTOR"/>
    <property type="match status" value="1"/>
</dbReference>
<keyword evidence="9 11" id="KW-0472">Membrane</keyword>
<keyword evidence="3 11" id="KW-1134">Transmembrane beta strand</keyword>
<evidence type="ECO:0000259" key="14">
    <source>
        <dbReference type="Pfam" id="PF00593"/>
    </source>
</evidence>
<evidence type="ECO:0000256" key="4">
    <source>
        <dbReference type="ARBA" id="ARBA00022496"/>
    </source>
</evidence>
<dbReference type="PANTHER" id="PTHR32552">
    <property type="entry name" value="FERRICHROME IRON RECEPTOR-RELATED"/>
    <property type="match status" value="1"/>
</dbReference>
<evidence type="ECO:0000256" key="1">
    <source>
        <dbReference type="ARBA" id="ARBA00004571"/>
    </source>
</evidence>
<keyword evidence="16" id="KW-0675">Receptor</keyword>
<evidence type="ECO:0000256" key="11">
    <source>
        <dbReference type="PROSITE-ProRule" id="PRU01360"/>
    </source>
</evidence>
<accession>A0ABU5DP71</accession>